<evidence type="ECO:0000256" key="1">
    <source>
        <dbReference type="ARBA" id="ARBA00004123"/>
    </source>
</evidence>
<dbReference type="AlphaFoldDB" id="A0A8H4VYF0"/>
<dbReference type="Gene3D" id="3.30.420.40">
    <property type="match status" value="2"/>
</dbReference>
<evidence type="ECO:0000256" key="7">
    <source>
        <dbReference type="ARBA" id="ARBA00023159"/>
    </source>
</evidence>
<evidence type="ECO:0000256" key="4">
    <source>
        <dbReference type="ARBA" id="ARBA00022490"/>
    </source>
</evidence>
<keyword evidence="5" id="KW-0156">Chromatin regulator</keyword>
<dbReference type="PANTHER" id="PTHR11937">
    <property type="entry name" value="ACTIN"/>
    <property type="match status" value="1"/>
</dbReference>
<dbReference type="Gene3D" id="3.90.640.10">
    <property type="entry name" value="Actin, Chain A, domain 4"/>
    <property type="match status" value="1"/>
</dbReference>
<dbReference type="CDD" id="cd10210">
    <property type="entry name" value="ASKHA_NBD_Arp6"/>
    <property type="match status" value="1"/>
</dbReference>
<keyword evidence="7" id="KW-0010">Activator</keyword>
<reference evidence="10 11" key="1">
    <citation type="submission" date="2020-03" db="EMBL/GenBank/DDBJ databases">
        <title>Draft Genome Sequence of Cudoniella acicularis.</title>
        <authorList>
            <person name="Buettner E."/>
            <person name="Kellner H."/>
        </authorList>
    </citation>
    <scope>NUCLEOTIDE SEQUENCE [LARGE SCALE GENOMIC DNA]</scope>
    <source>
        <strain evidence="10 11">DSM 108380</strain>
    </source>
</reference>
<comment type="subcellular location">
    <subcellularLocation>
        <location evidence="2">Cytoplasm</location>
    </subcellularLocation>
    <subcellularLocation>
        <location evidence="1">Nucleus</location>
    </subcellularLocation>
</comment>
<protein>
    <recommendedName>
        <fullName evidence="12">Actin-related protein 6</fullName>
    </recommendedName>
</protein>
<dbReference type="Pfam" id="PF00022">
    <property type="entry name" value="Actin"/>
    <property type="match status" value="1"/>
</dbReference>
<keyword evidence="11" id="KW-1185">Reference proteome</keyword>
<dbReference type="GO" id="GO:0006325">
    <property type="term" value="P:chromatin organization"/>
    <property type="evidence" value="ECO:0007669"/>
    <property type="project" value="UniProtKB-KW"/>
</dbReference>
<evidence type="ECO:0000256" key="3">
    <source>
        <dbReference type="ARBA" id="ARBA00005665"/>
    </source>
</evidence>
<evidence type="ECO:0000256" key="6">
    <source>
        <dbReference type="ARBA" id="ARBA00023015"/>
    </source>
</evidence>
<evidence type="ECO:0008006" key="12">
    <source>
        <dbReference type="Google" id="ProtNLM"/>
    </source>
</evidence>
<dbReference type="SUPFAM" id="SSF53067">
    <property type="entry name" value="Actin-like ATPase domain"/>
    <property type="match status" value="2"/>
</dbReference>
<sequence>MDEGWWGGNFWAHASQLTPRRDPKFLGFQLPTTTTSITAFYHAKQRISIAIMAPTPGSRRTKSAGPPPPSHTLVVDNGAYTIKAGFSSPEIESPTPSIIPNCMARDREKKVYIGSQLSKCRDFGEVVFRRPVDKGYLVSWEAEKEIWEHEFFDQKAPLHCDPREVGLILTEAPNALPPLQANCDQIIFEEFGFPSYYRCPAPTLNAYNDIQSMFPIPPRVPLTPQLPAEILLLIDSGYSHTTITPLLQGRPLQSAIRRLDVGGKLMTNYLTRLLSIRQYDMRNDTYLVNEIKEACCYVSGDFKADMERTWKGPKGDRRLGYATAGGIAKDYILPDFHTRSKGYVRDHDPNAAGKLKNLTTGKSAEAAEDILTLRNERFAIPELLFSPSDIGLRQSGLPQLVMESLSALPFGLWPGFLANIIVVGGNANIEGYLYRLETEIRALAPAECIVRIGRPVDPIVSTWRGGATLAKDVDTLAKLSVTKQEYEEHGPVWVARRFGGKE</sequence>
<dbReference type="InterPro" id="IPR043129">
    <property type="entry name" value="ATPase_NBD"/>
</dbReference>
<gene>
    <name evidence="10" type="ORF">G7Y89_g13709</name>
</gene>
<comment type="similarity">
    <text evidence="3">Belongs to the actin family. ARP6 subfamily.</text>
</comment>
<dbReference type="GO" id="GO:0005737">
    <property type="term" value="C:cytoplasm"/>
    <property type="evidence" value="ECO:0007669"/>
    <property type="project" value="UniProtKB-SubCell"/>
</dbReference>
<dbReference type="EMBL" id="JAAMPI010001650">
    <property type="protein sequence ID" value="KAF4624464.1"/>
    <property type="molecule type" value="Genomic_DNA"/>
</dbReference>
<dbReference type="GO" id="GO:0005634">
    <property type="term" value="C:nucleus"/>
    <property type="evidence" value="ECO:0007669"/>
    <property type="project" value="UniProtKB-SubCell"/>
</dbReference>
<evidence type="ECO:0000256" key="9">
    <source>
        <dbReference type="ARBA" id="ARBA00023242"/>
    </source>
</evidence>
<proteinExistence type="inferred from homology"/>
<dbReference type="SMART" id="SM00268">
    <property type="entry name" value="ACTIN"/>
    <property type="match status" value="1"/>
</dbReference>
<organism evidence="10 11">
    <name type="scientific">Cudoniella acicularis</name>
    <dbReference type="NCBI Taxonomy" id="354080"/>
    <lineage>
        <taxon>Eukaryota</taxon>
        <taxon>Fungi</taxon>
        <taxon>Dikarya</taxon>
        <taxon>Ascomycota</taxon>
        <taxon>Pezizomycotina</taxon>
        <taxon>Leotiomycetes</taxon>
        <taxon>Helotiales</taxon>
        <taxon>Tricladiaceae</taxon>
        <taxon>Cudoniella</taxon>
    </lineage>
</organism>
<keyword evidence="4" id="KW-0963">Cytoplasm</keyword>
<keyword evidence="9" id="KW-0539">Nucleus</keyword>
<dbReference type="FunFam" id="3.30.420.40:FF:000058">
    <property type="entry name" value="Putative actin-related protein 5"/>
    <property type="match status" value="1"/>
</dbReference>
<dbReference type="Proteomes" id="UP000566819">
    <property type="component" value="Unassembled WGS sequence"/>
</dbReference>
<name>A0A8H4VYF0_9HELO</name>
<evidence type="ECO:0000313" key="10">
    <source>
        <dbReference type="EMBL" id="KAF4624464.1"/>
    </source>
</evidence>
<evidence type="ECO:0000313" key="11">
    <source>
        <dbReference type="Proteomes" id="UP000566819"/>
    </source>
</evidence>
<keyword evidence="8" id="KW-0804">Transcription</keyword>
<dbReference type="Gene3D" id="2.30.36.70">
    <property type="entry name" value="Actin, Chain A, domain 2"/>
    <property type="match status" value="1"/>
</dbReference>
<dbReference type="FunFam" id="3.90.640.10:FF:000040">
    <property type="entry name" value="Actin-like protein ARP6"/>
    <property type="match status" value="1"/>
</dbReference>
<keyword evidence="6" id="KW-0805">Transcription regulation</keyword>
<evidence type="ECO:0000256" key="2">
    <source>
        <dbReference type="ARBA" id="ARBA00004496"/>
    </source>
</evidence>
<accession>A0A8H4VYF0</accession>
<evidence type="ECO:0000256" key="8">
    <source>
        <dbReference type="ARBA" id="ARBA00023163"/>
    </source>
</evidence>
<evidence type="ECO:0000256" key="5">
    <source>
        <dbReference type="ARBA" id="ARBA00022853"/>
    </source>
</evidence>
<dbReference type="OrthoDB" id="6220758at2759"/>
<comment type="caution">
    <text evidence="10">The sequence shown here is derived from an EMBL/GenBank/DDBJ whole genome shotgun (WGS) entry which is preliminary data.</text>
</comment>
<dbReference type="InterPro" id="IPR004000">
    <property type="entry name" value="Actin"/>
</dbReference>